<dbReference type="Pfam" id="PF05573">
    <property type="entry name" value="NosL"/>
    <property type="match status" value="1"/>
</dbReference>
<dbReference type="InterPro" id="IPR008719">
    <property type="entry name" value="N2O_reductase_NosL"/>
</dbReference>
<keyword evidence="2" id="KW-1185">Reference proteome</keyword>
<dbReference type="KEGG" id="naj:B1756_17430"/>
<organism evidence="1 2">
    <name type="scientific">Natrarchaeobaculum aegyptiacum</name>
    <dbReference type="NCBI Taxonomy" id="745377"/>
    <lineage>
        <taxon>Archaea</taxon>
        <taxon>Methanobacteriati</taxon>
        <taxon>Methanobacteriota</taxon>
        <taxon>Stenosarchaea group</taxon>
        <taxon>Halobacteria</taxon>
        <taxon>Halobacteriales</taxon>
        <taxon>Natrialbaceae</taxon>
        <taxon>Natrarchaeobaculum</taxon>
    </lineage>
</organism>
<evidence type="ECO:0000313" key="1">
    <source>
        <dbReference type="EMBL" id="ARS91325.1"/>
    </source>
</evidence>
<gene>
    <name evidence="1" type="ORF">B1756_17430</name>
</gene>
<proteinExistence type="predicted"/>
<dbReference type="GeneID" id="32895893"/>
<dbReference type="SUPFAM" id="SSF160387">
    <property type="entry name" value="NosL/MerB-like"/>
    <property type="match status" value="1"/>
</dbReference>
<sequence length="198" mass="21047">MTERSIRTVTGDGCGSRRAFLGAIAATGAVAIAGCASEDEPAPDPVTIPDEQVCDHCSMIIGQHPGPNGQTHYDDAEAVFDEDRPGMFCASTCTYAHTFEEEDQGNEPSVIYLTDYSSVDHAVNEGQGIVEISSHLEADSFARADDLHLVVDSEVEGAMGASMIGFSDADDAEAFQAEYGGDIYEHGDVSRDLVMSLM</sequence>
<dbReference type="RefSeq" id="WP_086889693.1">
    <property type="nucleotide sequence ID" value="NZ_CP019893.1"/>
</dbReference>
<evidence type="ECO:0000313" key="2">
    <source>
        <dbReference type="Proteomes" id="UP000250088"/>
    </source>
</evidence>
<dbReference type="Gene3D" id="3.30.70.2050">
    <property type="match status" value="1"/>
</dbReference>
<dbReference type="AlphaFoldDB" id="A0A2Z2HYB1"/>
<dbReference type="EMBL" id="CP019893">
    <property type="protein sequence ID" value="ARS91325.1"/>
    <property type="molecule type" value="Genomic_DNA"/>
</dbReference>
<dbReference type="Proteomes" id="UP000250088">
    <property type="component" value="Chromosome"/>
</dbReference>
<dbReference type="PANTHER" id="PTHR41247:SF1">
    <property type="entry name" value="HTH-TYPE TRANSCRIPTIONAL REPRESSOR YCNK"/>
    <property type="match status" value="1"/>
</dbReference>
<reference evidence="2" key="1">
    <citation type="submission" date="2017-02" db="EMBL/GenBank/DDBJ databases">
        <title>Natronthermophilus aegyptiacus gen. nov.,sp. nov., an aerobic, extremely halophilic alkalithermophilic archaeon isolated from the athalassohaline Wadi An Natrun, Egypt.</title>
        <authorList>
            <person name="Zhao B."/>
        </authorList>
    </citation>
    <scope>NUCLEOTIDE SEQUENCE [LARGE SCALE GENOMIC DNA]</scope>
    <source>
        <strain evidence="2">JW/NM-HA 15</strain>
    </source>
</reference>
<accession>A0A2Z2HYB1</accession>
<dbReference type="PROSITE" id="PS51257">
    <property type="entry name" value="PROKAR_LIPOPROTEIN"/>
    <property type="match status" value="1"/>
</dbReference>
<dbReference type="PANTHER" id="PTHR41247">
    <property type="entry name" value="HTH-TYPE TRANSCRIPTIONAL REPRESSOR YCNK"/>
    <property type="match status" value="1"/>
</dbReference>
<protein>
    <submittedName>
        <fullName evidence="1">Nitrous oxide reductase accessory protein NosL</fullName>
    </submittedName>
</protein>
<dbReference type="NCBIfam" id="TIGR01409">
    <property type="entry name" value="TAT_signal_seq"/>
    <property type="match status" value="1"/>
</dbReference>
<name>A0A2Z2HYB1_9EURY</name>
<dbReference type="OrthoDB" id="162738at2157"/>
<dbReference type="InterPro" id="IPR019546">
    <property type="entry name" value="TAT_signal_bac_arc"/>
</dbReference>